<dbReference type="CDD" id="cd03708">
    <property type="entry name" value="GTPBP_III"/>
    <property type="match status" value="1"/>
</dbReference>
<dbReference type="Pfam" id="PF03144">
    <property type="entry name" value="GTP_EFTU_D2"/>
    <property type="match status" value="1"/>
</dbReference>
<dbReference type="GO" id="GO:0005525">
    <property type="term" value="F:GTP binding"/>
    <property type="evidence" value="ECO:0007669"/>
    <property type="project" value="UniProtKB-KW"/>
</dbReference>
<feature type="domain" description="Translation elongation factor EFTu-like" evidence="4">
    <location>
        <begin position="366"/>
        <end position="436"/>
    </location>
</feature>
<dbReference type="InterPro" id="IPR027417">
    <property type="entry name" value="P-loop_NTPase"/>
</dbReference>
<dbReference type="Proteomes" id="UP000240381">
    <property type="component" value="Unassembled WGS sequence"/>
</dbReference>
<dbReference type="PANTHER" id="PTHR43721">
    <property type="entry name" value="ELONGATION FACTOR TU-RELATED"/>
    <property type="match status" value="1"/>
</dbReference>
<evidence type="ECO:0000256" key="2">
    <source>
        <dbReference type="ARBA" id="ARBA00023134"/>
    </source>
</evidence>
<dbReference type="Gene3D" id="3.40.50.300">
    <property type="entry name" value="P-loop containing nucleotide triphosphate hydrolases"/>
    <property type="match status" value="1"/>
</dbReference>
<gene>
    <name evidence="5" type="ORF">B9Q11_03440</name>
</gene>
<dbReference type="InterPro" id="IPR009001">
    <property type="entry name" value="Transl_elong_EF1A/Init_IF2_C"/>
</dbReference>
<keyword evidence="2" id="KW-0342">GTP-binding</keyword>
<dbReference type="CDD" id="cd03694">
    <property type="entry name" value="GTPBP_II"/>
    <property type="match status" value="1"/>
</dbReference>
<name>A0A2R6BH52_9ARCH</name>
<evidence type="ECO:0000259" key="4">
    <source>
        <dbReference type="Pfam" id="PF03144"/>
    </source>
</evidence>
<evidence type="ECO:0000256" key="1">
    <source>
        <dbReference type="ARBA" id="ARBA00022741"/>
    </source>
</evidence>
<dbReference type="Gene3D" id="2.40.30.10">
    <property type="entry name" value="Translation factors"/>
    <property type="match status" value="2"/>
</dbReference>
<evidence type="ECO:0000313" key="5">
    <source>
        <dbReference type="EMBL" id="PSN97798.1"/>
    </source>
</evidence>
<dbReference type="AlphaFoldDB" id="A0A2R6BH52"/>
<evidence type="ECO:0000313" key="6">
    <source>
        <dbReference type="Proteomes" id="UP000240381"/>
    </source>
</evidence>
<reference evidence="5 6" key="1">
    <citation type="submission" date="2017-04" db="EMBL/GenBank/DDBJ databases">
        <title>Novel microbial lineages endemic to geothermal iron-oxide mats fill important gaps in the evolutionary history of Archaea.</title>
        <authorList>
            <person name="Jay Z.J."/>
            <person name="Beam J.P."/>
            <person name="Dlakic M."/>
            <person name="Rusch D.B."/>
            <person name="Kozubal M.A."/>
            <person name="Inskeep W.P."/>
        </authorList>
    </citation>
    <scope>NUCLEOTIDE SEQUENCE [LARGE SCALE GENOMIC DNA]</scope>
    <source>
        <strain evidence="5">ECH_B_SAG-F08</strain>
    </source>
</reference>
<dbReference type="SUPFAM" id="SSF50447">
    <property type="entry name" value="Translation proteins"/>
    <property type="match status" value="1"/>
</dbReference>
<dbReference type="GO" id="GO:0003924">
    <property type="term" value="F:GTPase activity"/>
    <property type="evidence" value="ECO:0007669"/>
    <property type="project" value="InterPro"/>
</dbReference>
<dbReference type="SUPFAM" id="SSF50465">
    <property type="entry name" value="EF-Tu/eEF-1alpha/eIF2-gamma C-terminal domain"/>
    <property type="match status" value="1"/>
</dbReference>
<comment type="caution">
    <text evidence="5">The sequence shown here is derived from an EMBL/GenBank/DDBJ whole genome shotgun (WGS) entry which is preliminary data.</text>
</comment>
<dbReference type="SUPFAM" id="SSF52540">
    <property type="entry name" value="P-loop containing nucleoside triphosphate hydrolases"/>
    <property type="match status" value="1"/>
</dbReference>
<protein>
    <submittedName>
        <fullName evidence="5">Uncharacterized protein</fullName>
    </submittedName>
</protein>
<keyword evidence="1" id="KW-0547">Nucleotide-binding</keyword>
<dbReference type="InterPro" id="IPR009000">
    <property type="entry name" value="Transl_B-barrel_sf"/>
</dbReference>
<dbReference type="Pfam" id="PF00009">
    <property type="entry name" value="GTP_EFTU"/>
    <property type="match status" value="1"/>
</dbReference>
<feature type="domain" description="Tr-type G" evidence="3">
    <location>
        <begin position="121"/>
        <end position="335"/>
    </location>
</feature>
<dbReference type="PANTHER" id="PTHR43721:SF9">
    <property type="entry name" value="GTP-BINDING PROTEIN 1"/>
    <property type="match status" value="1"/>
</dbReference>
<dbReference type="EMBL" id="NEXM01000048">
    <property type="protein sequence ID" value="PSN97798.1"/>
    <property type="molecule type" value="Genomic_DNA"/>
</dbReference>
<dbReference type="InterPro" id="IPR050055">
    <property type="entry name" value="EF-Tu_GTPase"/>
</dbReference>
<evidence type="ECO:0000259" key="3">
    <source>
        <dbReference type="Pfam" id="PF00009"/>
    </source>
</evidence>
<dbReference type="InterPro" id="IPR004161">
    <property type="entry name" value="EFTu-like_2"/>
</dbReference>
<proteinExistence type="predicted"/>
<organism evidence="5 6">
    <name type="scientific">Candidatus Marsarchaeota G2 archaeon ECH_B_SAG-F08</name>
    <dbReference type="NCBI Taxonomy" id="1978165"/>
    <lineage>
        <taxon>Archaea</taxon>
        <taxon>Candidatus Marsarchaeota</taxon>
        <taxon>Candidatus Marsarchaeota group 2</taxon>
    </lineage>
</organism>
<dbReference type="GO" id="GO:0003746">
    <property type="term" value="F:translation elongation factor activity"/>
    <property type="evidence" value="ECO:0007669"/>
    <property type="project" value="TreeGrafter"/>
</dbReference>
<sequence length="539" mass="59405">MMEHKDLPEHVEGPERQDGNVEYKLYLGSPSEDRLERLATQMRYRLAQGGGEAFYELGVSDEGELVGIEEDSLERALSTFEKVAKIAGADWRITRKVKGKSGVVVEIHVRQKLETPVQIIVPLLGNVDSGKSTLIGVLCTGELDDGNGLSASKVARYLHEIVNRRTSSVSTHLLGFDSEGKSVNETLLDPLSENQVYLKSKKVVVFVDLAGHERYLRTTLKGVLGHTPDYALVAVASNMGTVGTFKEHIGISTILGIPFCVVITKIDLDRYNYKNTLDSVVRLLKLPGVNKIPIVIDSVEDAILAARHMSSGRITPIFSVSNVTGEGMDKLKTFLELLPPRLDWEKQASLPFVLYINDKFMVKGTGLVVSGLINQGSVSVGQVVLLGPFKDGSFREVKVKSIHVNRVNVFTSRAGQIASLAITNADYAEVEKGMVILDRGIKPIATRQIQADVHVLYHPTTIKPGYQCVIHLQTHRQPARIIRIEGREALRTGDKGRVVFWFMKKPAYVVETQTLIFREGRTKGVGKVLSVYPLSPSAS</sequence>
<dbReference type="InterPro" id="IPR000795">
    <property type="entry name" value="T_Tr_GTP-bd_dom"/>
</dbReference>
<accession>A0A2R6BH52</accession>